<name>A0A9P6Q5H5_9FUNG</name>
<evidence type="ECO:0000313" key="2">
    <source>
        <dbReference type="Proteomes" id="UP000807716"/>
    </source>
</evidence>
<reference evidence="1" key="1">
    <citation type="journal article" date="2020" name="Fungal Divers.">
        <title>Resolving the Mortierellaceae phylogeny through synthesis of multi-gene phylogenetics and phylogenomics.</title>
        <authorList>
            <person name="Vandepol N."/>
            <person name="Liber J."/>
            <person name="Desiro A."/>
            <person name="Na H."/>
            <person name="Kennedy M."/>
            <person name="Barry K."/>
            <person name="Grigoriev I.V."/>
            <person name="Miller A.N."/>
            <person name="O'Donnell K."/>
            <person name="Stajich J.E."/>
            <person name="Bonito G."/>
        </authorList>
    </citation>
    <scope>NUCLEOTIDE SEQUENCE</scope>
    <source>
        <strain evidence="1">BC1065</strain>
    </source>
</reference>
<comment type="caution">
    <text evidence="1">The sequence shown here is derived from an EMBL/GenBank/DDBJ whole genome shotgun (WGS) entry which is preliminary data.</text>
</comment>
<dbReference type="Proteomes" id="UP000807716">
    <property type="component" value="Unassembled WGS sequence"/>
</dbReference>
<dbReference type="EMBL" id="JAAAJB010000299">
    <property type="protein sequence ID" value="KAG0259050.1"/>
    <property type="molecule type" value="Genomic_DNA"/>
</dbReference>
<sequence length="270" mass="29694">MAESAPNAEDYTRWATGRTHHAPHLPESPPIPHDNNMELVSSPFTQRIKATGATGVSLFKDPRNHPDAVGTILTHAAKQANFCPSQGLKGQTEQFYKYIAEVNSFPGFFLTFDEPIFLELSKDLSLVINDIVRAYKGVADADVNNIITSIEAMANSILNSGSRMPGPVLFTQMTIMGNSGDPSLLLTIFYTTLQMKIETSGKITVATPQRYTIHRKAFKVLTHSLVANADKLFELFGNGSFEQWLKVVTSGGGPKLSCLELRHLDPKKET</sequence>
<dbReference type="AlphaFoldDB" id="A0A9P6Q5H5"/>
<dbReference type="OrthoDB" id="2351726at2759"/>
<evidence type="ECO:0000313" key="1">
    <source>
        <dbReference type="EMBL" id="KAG0259050.1"/>
    </source>
</evidence>
<gene>
    <name evidence="1" type="ORF">DFQ27_004249</name>
</gene>
<keyword evidence="2" id="KW-1185">Reference proteome</keyword>
<proteinExistence type="predicted"/>
<protein>
    <submittedName>
        <fullName evidence="1">Uncharacterized protein</fullName>
    </submittedName>
</protein>
<accession>A0A9P6Q5H5</accession>
<organism evidence="1 2">
    <name type="scientific">Actinomortierella ambigua</name>
    <dbReference type="NCBI Taxonomy" id="1343610"/>
    <lineage>
        <taxon>Eukaryota</taxon>
        <taxon>Fungi</taxon>
        <taxon>Fungi incertae sedis</taxon>
        <taxon>Mucoromycota</taxon>
        <taxon>Mortierellomycotina</taxon>
        <taxon>Mortierellomycetes</taxon>
        <taxon>Mortierellales</taxon>
        <taxon>Mortierellaceae</taxon>
        <taxon>Actinomortierella</taxon>
    </lineage>
</organism>